<dbReference type="EMBL" id="OW152816">
    <property type="protein sequence ID" value="CAH2066466.1"/>
    <property type="molecule type" value="Genomic_DNA"/>
</dbReference>
<feature type="non-terminal residue" evidence="1">
    <location>
        <position position="68"/>
    </location>
</feature>
<evidence type="ECO:0000313" key="1">
    <source>
        <dbReference type="EMBL" id="CAH2066466.1"/>
    </source>
</evidence>
<dbReference type="Proteomes" id="UP000837857">
    <property type="component" value="Chromosome 4"/>
</dbReference>
<evidence type="ECO:0000313" key="2">
    <source>
        <dbReference type="Proteomes" id="UP000837857"/>
    </source>
</evidence>
<protein>
    <submittedName>
        <fullName evidence="1">Uncharacterized protein</fullName>
    </submittedName>
</protein>
<name>A0ABN8IT79_9NEOP</name>
<accession>A0ABN8IT79</accession>
<keyword evidence="2" id="KW-1185">Reference proteome</keyword>
<proteinExistence type="predicted"/>
<reference evidence="1" key="1">
    <citation type="submission" date="2022-03" db="EMBL/GenBank/DDBJ databases">
        <authorList>
            <person name="Martin H S."/>
        </authorList>
    </citation>
    <scope>NUCLEOTIDE SEQUENCE</scope>
</reference>
<gene>
    <name evidence="1" type="ORF">IPOD504_LOCUS13442</name>
</gene>
<organism evidence="1 2">
    <name type="scientific">Iphiclides podalirius</name>
    <name type="common">scarce swallowtail</name>
    <dbReference type="NCBI Taxonomy" id="110791"/>
    <lineage>
        <taxon>Eukaryota</taxon>
        <taxon>Metazoa</taxon>
        <taxon>Ecdysozoa</taxon>
        <taxon>Arthropoda</taxon>
        <taxon>Hexapoda</taxon>
        <taxon>Insecta</taxon>
        <taxon>Pterygota</taxon>
        <taxon>Neoptera</taxon>
        <taxon>Endopterygota</taxon>
        <taxon>Lepidoptera</taxon>
        <taxon>Glossata</taxon>
        <taxon>Ditrysia</taxon>
        <taxon>Papilionoidea</taxon>
        <taxon>Papilionidae</taxon>
        <taxon>Papilioninae</taxon>
        <taxon>Iphiclides</taxon>
    </lineage>
</organism>
<sequence length="68" mass="7509">MKTLGPSRTRRHGNGYRVDNRCFPDAAGLSHRRRAVLGTRNPLAGALANDRPKCSRSRARNCTLECAT</sequence>